<evidence type="ECO:0000313" key="13">
    <source>
        <dbReference type="Proteomes" id="UP001596045"/>
    </source>
</evidence>
<dbReference type="RefSeq" id="WP_378999383.1">
    <property type="nucleotide sequence ID" value="NZ_JBHSMT010000028.1"/>
</dbReference>
<dbReference type="Pfam" id="PF00486">
    <property type="entry name" value="Trans_reg_C"/>
    <property type="match status" value="1"/>
</dbReference>
<proteinExistence type="predicted"/>
<protein>
    <submittedName>
        <fullName evidence="12">Response regulator transcription factor</fullName>
    </submittedName>
</protein>
<keyword evidence="5" id="KW-0805">Transcription regulation</keyword>
<keyword evidence="2" id="KW-0963">Cytoplasm</keyword>
<sequence length="220" mass="24459">MRVLLVEDDHMIGEAVEQALKDAAYAVDWVRDGQLALTAIVAQNYDLVLLDLGLPRRNGFEVLAQLRSQENPVPVLIVTARDAVEDRIRGLDQGADDYVLKPFEMGELLARMRAVMRRKSGSASPLMSNGSLSLDPVTREASFEGNASRLSAREYSLLQALLMRPGAILSRQELEDRLYGWNEEVESNAVEFLIYSIRKKLGAAAIKNIRGVGWMVSKNT</sequence>
<dbReference type="Gene3D" id="1.10.10.10">
    <property type="entry name" value="Winged helix-like DNA-binding domain superfamily/Winged helix DNA-binding domain"/>
    <property type="match status" value="1"/>
</dbReference>
<dbReference type="PROSITE" id="PS51755">
    <property type="entry name" value="OMPR_PHOB"/>
    <property type="match status" value="1"/>
</dbReference>
<comment type="caution">
    <text evidence="12">The sequence shown here is derived from an EMBL/GenBank/DDBJ whole genome shotgun (WGS) entry which is preliminary data.</text>
</comment>
<dbReference type="SMART" id="SM00862">
    <property type="entry name" value="Trans_reg_C"/>
    <property type="match status" value="1"/>
</dbReference>
<reference evidence="13" key="1">
    <citation type="journal article" date="2019" name="Int. J. Syst. Evol. Microbiol.">
        <title>The Global Catalogue of Microorganisms (GCM) 10K type strain sequencing project: providing services to taxonomists for standard genome sequencing and annotation.</title>
        <authorList>
            <consortium name="The Broad Institute Genomics Platform"/>
            <consortium name="The Broad Institute Genome Sequencing Center for Infectious Disease"/>
            <person name="Wu L."/>
            <person name="Ma J."/>
        </authorList>
    </citation>
    <scope>NUCLEOTIDE SEQUENCE [LARGE SCALE GENOMIC DNA]</scope>
    <source>
        <strain evidence="13">JCM 17066</strain>
    </source>
</reference>
<dbReference type="CDD" id="cd00383">
    <property type="entry name" value="trans_reg_C"/>
    <property type="match status" value="1"/>
</dbReference>
<dbReference type="Pfam" id="PF00072">
    <property type="entry name" value="Response_reg"/>
    <property type="match status" value="1"/>
</dbReference>
<dbReference type="Gene3D" id="3.40.50.2300">
    <property type="match status" value="1"/>
</dbReference>
<dbReference type="Proteomes" id="UP001596045">
    <property type="component" value="Unassembled WGS sequence"/>
</dbReference>
<evidence type="ECO:0000256" key="7">
    <source>
        <dbReference type="ARBA" id="ARBA00023163"/>
    </source>
</evidence>
<evidence type="ECO:0000256" key="6">
    <source>
        <dbReference type="ARBA" id="ARBA00023125"/>
    </source>
</evidence>
<name>A0ABW0MFL1_9BURK</name>
<dbReference type="SMART" id="SM00448">
    <property type="entry name" value="REC"/>
    <property type="match status" value="1"/>
</dbReference>
<dbReference type="InterPro" id="IPR001867">
    <property type="entry name" value="OmpR/PhoB-type_DNA-bd"/>
</dbReference>
<dbReference type="PROSITE" id="PS50110">
    <property type="entry name" value="RESPONSE_REGULATORY"/>
    <property type="match status" value="1"/>
</dbReference>
<dbReference type="SUPFAM" id="SSF52172">
    <property type="entry name" value="CheY-like"/>
    <property type="match status" value="1"/>
</dbReference>
<dbReference type="InterPro" id="IPR039420">
    <property type="entry name" value="WalR-like"/>
</dbReference>
<evidence type="ECO:0000256" key="2">
    <source>
        <dbReference type="ARBA" id="ARBA00022490"/>
    </source>
</evidence>
<dbReference type="InterPro" id="IPR001789">
    <property type="entry name" value="Sig_transdc_resp-reg_receiver"/>
</dbReference>
<dbReference type="EMBL" id="JBHSMT010000028">
    <property type="protein sequence ID" value="MFC5475778.1"/>
    <property type="molecule type" value="Genomic_DNA"/>
</dbReference>
<evidence type="ECO:0000256" key="1">
    <source>
        <dbReference type="ARBA" id="ARBA00004496"/>
    </source>
</evidence>
<dbReference type="InterPro" id="IPR036388">
    <property type="entry name" value="WH-like_DNA-bd_sf"/>
</dbReference>
<feature type="domain" description="OmpR/PhoB-type" evidence="11">
    <location>
        <begin position="124"/>
        <end position="218"/>
    </location>
</feature>
<keyword evidence="7" id="KW-0804">Transcription</keyword>
<evidence type="ECO:0000256" key="5">
    <source>
        <dbReference type="ARBA" id="ARBA00023015"/>
    </source>
</evidence>
<evidence type="ECO:0000259" key="11">
    <source>
        <dbReference type="PROSITE" id="PS51755"/>
    </source>
</evidence>
<keyword evidence="13" id="KW-1185">Reference proteome</keyword>
<dbReference type="PANTHER" id="PTHR48111">
    <property type="entry name" value="REGULATOR OF RPOS"/>
    <property type="match status" value="1"/>
</dbReference>
<evidence type="ECO:0000259" key="10">
    <source>
        <dbReference type="PROSITE" id="PS50110"/>
    </source>
</evidence>
<dbReference type="InterPro" id="IPR011006">
    <property type="entry name" value="CheY-like_superfamily"/>
</dbReference>
<dbReference type="Gene3D" id="6.10.250.690">
    <property type="match status" value="1"/>
</dbReference>
<keyword evidence="4" id="KW-0902">Two-component regulatory system</keyword>
<evidence type="ECO:0000256" key="8">
    <source>
        <dbReference type="PROSITE-ProRule" id="PRU00169"/>
    </source>
</evidence>
<dbReference type="PANTHER" id="PTHR48111:SF35">
    <property type="entry name" value="TRANSCRIPTIONAL REGULATORY PROTEIN QSEB"/>
    <property type="match status" value="1"/>
</dbReference>
<feature type="DNA-binding region" description="OmpR/PhoB-type" evidence="9">
    <location>
        <begin position="124"/>
        <end position="218"/>
    </location>
</feature>
<keyword evidence="3 8" id="KW-0597">Phosphoprotein</keyword>
<evidence type="ECO:0000256" key="4">
    <source>
        <dbReference type="ARBA" id="ARBA00023012"/>
    </source>
</evidence>
<dbReference type="CDD" id="cd17624">
    <property type="entry name" value="REC_OmpR_PmrA-like"/>
    <property type="match status" value="1"/>
</dbReference>
<evidence type="ECO:0000256" key="3">
    <source>
        <dbReference type="ARBA" id="ARBA00022553"/>
    </source>
</evidence>
<feature type="domain" description="Response regulatory" evidence="10">
    <location>
        <begin position="2"/>
        <end position="116"/>
    </location>
</feature>
<organism evidence="12 13">
    <name type="scientific">Paraherbaspirillum soli</name>
    <dbReference type="NCBI Taxonomy" id="631222"/>
    <lineage>
        <taxon>Bacteria</taxon>
        <taxon>Pseudomonadati</taxon>
        <taxon>Pseudomonadota</taxon>
        <taxon>Betaproteobacteria</taxon>
        <taxon>Burkholderiales</taxon>
        <taxon>Oxalobacteraceae</taxon>
        <taxon>Paraherbaspirillum</taxon>
    </lineage>
</organism>
<gene>
    <name evidence="12" type="ORF">ACFPM8_17590</name>
</gene>
<evidence type="ECO:0000313" key="12">
    <source>
        <dbReference type="EMBL" id="MFC5475778.1"/>
    </source>
</evidence>
<feature type="modified residue" description="4-aspartylphosphate" evidence="8">
    <location>
        <position position="51"/>
    </location>
</feature>
<accession>A0ABW0MFL1</accession>
<evidence type="ECO:0000256" key="9">
    <source>
        <dbReference type="PROSITE-ProRule" id="PRU01091"/>
    </source>
</evidence>
<comment type="subcellular location">
    <subcellularLocation>
        <location evidence="1">Cytoplasm</location>
    </subcellularLocation>
</comment>
<keyword evidence="6 9" id="KW-0238">DNA-binding</keyword>